<proteinExistence type="predicted"/>
<reference evidence="8 9" key="1">
    <citation type="submission" date="2020-08" db="EMBL/GenBank/DDBJ databases">
        <title>Genomic Encyclopedia of Type Strains, Phase IV (KMG-IV): sequencing the most valuable type-strain genomes for metagenomic binning, comparative biology and taxonomic classification.</title>
        <authorList>
            <person name="Goeker M."/>
        </authorList>
    </citation>
    <scope>NUCLEOTIDE SEQUENCE [LARGE SCALE GENOMIC DNA]</scope>
    <source>
        <strain evidence="8 9">DSM 26723</strain>
    </source>
</reference>
<dbReference type="InterPro" id="IPR050109">
    <property type="entry name" value="HTH-type_TetR-like_transc_reg"/>
</dbReference>
<dbReference type="Gene3D" id="1.10.357.10">
    <property type="entry name" value="Tetracycline Repressor, domain 2"/>
    <property type="match status" value="1"/>
</dbReference>
<evidence type="ECO:0000256" key="5">
    <source>
        <dbReference type="PROSITE-ProRule" id="PRU00335"/>
    </source>
</evidence>
<dbReference type="InterPro" id="IPR036271">
    <property type="entry name" value="Tet_transcr_reg_TetR-rel_C_sf"/>
</dbReference>
<dbReference type="GO" id="GO:0000976">
    <property type="term" value="F:transcription cis-regulatory region binding"/>
    <property type="evidence" value="ECO:0007669"/>
    <property type="project" value="TreeGrafter"/>
</dbReference>
<evidence type="ECO:0000256" key="2">
    <source>
        <dbReference type="ARBA" id="ARBA00023015"/>
    </source>
</evidence>
<dbReference type="InterPro" id="IPR023772">
    <property type="entry name" value="DNA-bd_HTH_TetR-type_CS"/>
</dbReference>
<dbReference type="EMBL" id="JACHHZ010000001">
    <property type="protein sequence ID" value="MBB6092010.1"/>
    <property type="molecule type" value="Genomic_DNA"/>
</dbReference>
<evidence type="ECO:0000259" key="7">
    <source>
        <dbReference type="PROSITE" id="PS50977"/>
    </source>
</evidence>
<accession>A0A841HI91</accession>
<evidence type="ECO:0000313" key="9">
    <source>
        <dbReference type="Proteomes" id="UP000588068"/>
    </source>
</evidence>
<organism evidence="8 9">
    <name type="scientific">Povalibacter uvarum</name>
    <dbReference type="NCBI Taxonomy" id="732238"/>
    <lineage>
        <taxon>Bacteria</taxon>
        <taxon>Pseudomonadati</taxon>
        <taxon>Pseudomonadota</taxon>
        <taxon>Gammaproteobacteria</taxon>
        <taxon>Steroidobacterales</taxon>
        <taxon>Steroidobacteraceae</taxon>
        <taxon>Povalibacter</taxon>
    </lineage>
</organism>
<dbReference type="PROSITE" id="PS01081">
    <property type="entry name" value="HTH_TETR_1"/>
    <property type="match status" value="1"/>
</dbReference>
<feature type="compositionally biased region" description="Basic and acidic residues" evidence="6">
    <location>
        <begin position="1"/>
        <end position="11"/>
    </location>
</feature>
<keyword evidence="2" id="KW-0805">Transcription regulation</keyword>
<dbReference type="Pfam" id="PF00440">
    <property type="entry name" value="TetR_N"/>
    <property type="match status" value="1"/>
</dbReference>
<dbReference type="PROSITE" id="PS50977">
    <property type="entry name" value="HTH_TETR_2"/>
    <property type="match status" value="1"/>
</dbReference>
<evidence type="ECO:0000256" key="1">
    <source>
        <dbReference type="ARBA" id="ARBA00022491"/>
    </source>
</evidence>
<evidence type="ECO:0000256" key="3">
    <source>
        <dbReference type="ARBA" id="ARBA00023125"/>
    </source>
</evidence>
<dbReference type="SUPFAM" id="SSF46689">
    <property type="entry name" value="Homeodomain-like"/>
    <property type="match status" value="1"/>
</dbReference>
<dbReference type="InterPro" id="IPR001647">
    <property type="entry name" value="HTH_TetR"/>
</dbReference>
<sequence length="226" mass="25318">MAGRSTRDNAVRKPSSASAATPEATALWSPVNSRVRDRERKRDAVIQTAARAFRARGYHNTSLDDIAAELNVTKPTVYHYVQNKEQLLFECFRAGLRQIMEAFDEVGSTKLSARERLGIVMARYAEAITSDFGWCMVQAENQDLSPAMSRKVKSLKSEIDQGLRGLIREGARDGSLRKFDEKMAAFAIAGALNWIAHWYRSDEALTAAEIAERFIELFSIGLERKA</sequence>
<dbReference type="InterPro" id="IPR041490">
    <property type="entry name" value="KstR2_TetR_C"/>
</dbReference>
<evidence type="ECO:0000313" key="8">
    <source>
        <dbReference type="EMBL" id="MBB6092010.1"/>
    </source>
</evidence>
<evidence type="ECO:0000256" key="4">
    <source>
        <dbReference type="ARBA" id="ARBA00023163"/>
    </source>
</evidence>
<feature type="region of interest" description="Disordered" evidence="6">
    <location>
        <begin position="1"/>
        <end position="25"/>
    </location>
</feature>
<keyword evidence="3 5" id="KW-0238">DNA-binding</keyword>
<dbReference type="PRINTS" id="PR00455">
    <property type="entry name" value="HTHTETR"/>
</dbReference>
<dbReference type="Gene3D" id="1.10.10.60">
    <property type="entry name" value="Homeodomain-like"/>
    <property type="match status" value="1"/>
</dbReference>
<dbReference type="SUPFAM" id="SSF48498">
    <property type="entry name" value="Tetracyclin repressor-like, C-terminal domain"/>
    <property type="match status" value="1"/>
</dbReference>
<feature type="compositionally biased region" description="Low complexity" evidence="6">
    <location>
        <begin position="14"/>
        <end position="25"/>
    </location>
</feature>
<dbReference type="PANTHER" id="PTHR30055:SF175">
    <property type="entry name" value="HTH-TYPE TRANSCRIPTIONAL REPRESSOR KSTR2"/>
    <property type="match status" value="1"/>
</dbReference>
<keyword evidence="9" id="KW-1185">Reference proteome</keyword>
<dbReference type="AlphaFoldDB" id="A0A841HI91"/>
<evidence type="ECO:0000256" key="6">
    <source>
        <dbReference type="SAM" id="MobiDB-lite"/>
    </source>
</evidence>
<dbReference type="Proteomes" id="UP000588068">
    <property type="component" value="Unassembled WGS sequence"/>
</dbReference>
<dbReference type="InterPro" id="IPR009057">
    <property type="entry name" value="Homeodomain-like_sf"/>
</dbReference>
<protein>
    <submittedName>
        <fullName evidence="8">AcrR family transcriptional regulator</fullName>
    </submittedName>
</protein>
<keyword evidence="1" id="KW-0678">Repressor</keyword>
<dbReference type="PANTHER" id="PTHR30055">
    <property type="entry name" value="HTH-TYPE TRANSCRIPTIONAL REGULATOR RUTR"/>
    <property type="match status" value="1"/>
</dbReference>
<comment type="caution">
    <text evidence="8">The sequence shown here is derived from an EMBL/GenBank/DDBJ whole genome shotgun (WGS) entry which is preliminary data.</text>
</comment>
<feature type="domain" description="HTH tetR-type" evidence="7">
    <location>
        <begin position="39"/>
        <end position="99"/>
    </location>
</feature>
<dbReference type="Pfam" id="PF17932">
    <property type="entry name" value="TetR_C_24"/>
    <property type="match status" value="1"/>
</dbReference>
<dbReference type="GO" id="GO:0003700">
    <property type="term" value="F:DNA-binding transcription factor activity"/>
    <property type="evidence" value="ECO:0007669"/>
    <property type="project" value="TreeGrafter"/>
</dbReference>
<dbReference type="RefSeq" id="WP_221304002.1">
    <property type="nucleotide sequence ID" value="NZ_JACHHZ010000001.1"/>
</dbReference>
<feature type="DNA-binding region" description="H-T-H motif" evidence="5">
    <location>
        <begin position="62"/>
        <end position="81"/>
    </location>
</feature>
<name>A0A841HI91_9GAMM</name>
<gene>
    <name evidence="8" type="ORF">HNQ60_000856</name>
</gene>
<keyword evidence="4" id="KW-0804">Transcription</keyword>